<accession>A0AAE9XWB9</accession>
<dbReference type="CDD" id="cd03010">
    <property type="entry name" value="TlpA_like_DsbE"/>
    <property type="match status" value="1"/>
</dbReference>
<keyword evidence="4" id="KW-1015">Disulfide bond</keyword>
<dbReference type="KEGG" id="gso:PH603_01635"/>
<dbReference type="PROSITE" id="PS00194">
    <property type="entry name" value="THIOREDOXIN_1"/>
    <property type="match status" value="1"/>
</dbReference>
<evidence type="ECO:0000256" key="6">
    <source>
        <dbReference type="SAM" id="Phobius"/>
    </source>
</evidence>
<evidence type="ECO:0000256" key="2">
    <source>
        <dbReference type="ARBA" id="ARBA00007758"/>
    </source>
</evidence>
<organism evidence="8 9">
    <name type="scientific">Gimibacter soli</name>
    <dbReference type="NCBI Taxonomy" id="3024400"/>
    <lineage>
        <taxon>Bacteria</taxon>
        <taxon>Pseudomonadati</taxon>
        <taxon>Pseudomonadota</taxon>
        <taxon>Alphaproteobacteria</taxon>
        <taxon>Kordiimonadales</taxon>
        <taxon>Temperatibacteraceae</taxon>
        <taxon>Gimibacter</taxon>
    </lineage>
</organism>
<keyword evidence="5" id="KW-0676">Redox-active center</keyword>
<dbReference type="Gene3D" id="3.40.30.10">
    <property type="entry name" value="Glutaredoxin"/>
    <property type="match status" value="1"/>
</dbReference>
<dbReference type="GO" id="GO:0017004">
    <property type="term" value="P:cytochrome complex assembly"/>
    <property type="evidence" value="ECO:0007669"/>
    <property type="project" value="UniProtKB-KW"/>
</dbReference>
<dbReference type="InterPro" id="IPR017937">
    <property type="entry name" value="Thioredoxin_CS"/>
</dbReference>
<evidence type="ECO:0000259" key="7">
    <source>
        <dbReference type="PROSITE" id="PS51352"/>
    </source>
</evidence>
<dbReference type="SUPFAM" id="SSF52833">
    <property type="entry name" value="Thioredoxin-like"/>
    <property type="match status" value="1"/>
</dbReference>
<keyword evidence="6" id="KW-0812">Transmembrane</keyword>
<evidence type="ECO:0000313" key="8">
    <source>
        <dbReference type="EMBL" id="WCL54459.1"/>
    </source>
</evidence>
<evidence type="ECO:0000256" key="4">
    <source>
        <dbReference type="ARBA" id="ARBA00023157"/>
    </source>
</evidence>
<evidence type="ECO:0000256" key="1">
    <source>
        <dbReference type="ARBA" id="ARBA00004196"/>
    </source>
</evidence>
<dbReference type="RefSeq" id="WP_289504178.1">
    <property type="nucleotide sequence ID" value="NZ_CP116805.1"/>
</dbReference>
<keyword evidence="6" id="KW-0472">Membrane</keyword>
<evidence type="ECO:0000256" key="5">
    <source>
        <dbReference type="ARBA" id="ARBA00023284"/>
    </source>
</evidence>
<dbReference type="Pfam" id="PF08534">
    <property type="entry name" value="Redoxin"/>
    <property type="match status" value="1"/>
</dbReference>
<keyword evidence="6" id="KW-1133">Transmembrane helix</keyword>
<dbReference type="EMBL" id="CP116805">
    <property type="protein sequence ID" value="WCL54459.1"/>
    <property type="molecule type" value="Genomic_DNA"/>
</dbReference>
<reference evidence="8" key="1">
    <citation type="submission" date="2023-01" db="EMBL/GenBank/DDBJ databases">
        <title>The genome sequence of Kordiimonadaceae bacterium 6D33.</title>
        <authorList>
            <person name="Liu Y."/>
        </authorList>
    </citation>
    <scope>NUCLEOTIDE SEQUENCE</scope>
    <source>
        <strain evidence="8">6D33</strain>
    </source>
</reference>
<dbReference type="PANTHER" id="PTHR42852:SF6">
    <property type="entry name" value="THIOL:DISULFIDE INTERCHANGE PROTEIN DSBE"/>
    <property type="match status" value="1"/>
</dbReference>
<keyword evidence="9" id="KW-1185">Reference proteome</keyword>
<dbReference type="AlphaFoldDB" id="A0AAE9XWB9"/>
<comment type="subcellular location">
    <subcellularLocation>
        <location evidence="1">Cell envelope</location>
    </subcellularLocation>
</comment>
<dbReference type="PROSITE" id="PS51352">
    <property type="entry name" value="THIOREDOXIN_2"/>
    <property type="match status" value="1"/>
</dbReference>
<evidence type="ECO:0000256" key="3">
    <source>
        <dbReference type="ARBA" id="ARBA00022748"/>
    </source>
</evidence>
<proteinExistence type="inferred from homology"/>
<dbReference type="InterPro" id="IPR013740">
    <property type="entry name" value="Redoxin"/>
</dbReference>
<dbReference type="InterPro" id="IPR004799">
    <property type="entry name" value="Periplasmic_diS_OxRdtase_DsbE"/>
</dbReference>
<gene>
    <name evidence="8" type="ORF">PH603_01635</name>
</gene>
<sequence>MKGPWVFLPLAAFVALVVLMGAMLMGDRNPAEIDSVLVGRAAPALTLYALEPGGEPLTPADLKRGVPVIVNFFASWCVPCRAEHESLMALAGEHKVQIIGIAYKDKPAAARAFLEELGNPYDKVVLDESGRAGIEWGVSGVPETFVIDGEGMVRYRHWGPVVGDALETRVLPAVEAAR</sequence>
<dbReference type="GO" id="GO:0015036">
    <property type="term" value="F:disulfide oxidoreductase activity"/>
    <property type="evidence" value="ECO:0007669"/>
    <property type="project" value="InterPro"/>
</dbReference>
<protein>
    <submittedName>
        <fullName evidence="8">DsbE family thiol:disulfide interchange protein</fullName>
    </submittedName>
</protein>
<dbReference type="NCBIfam" id="TIGR00385">
    <property type="entry name" value="dsbE"/>
    <property type="match status" value="1"/>
</dbReference>
<name>A0AAE9XWB9_9PROT</name>
<dbReference type="InterPro" id="IPR050553">
    <property type="entry name" value="Thioredoxin_ResA/DsbE_sf"/>
</dbReference>
<evidence type="ECO:0000313" key="9">
    <source>
        <dbReference type="Proteomes" id="UP001217500"/>
    </source>
</evidence>
<dbReference type="PANTHER" id="PTHR42852">
    <property type="entry name" value="THIOL:DISULFIDE INTERCHANGE PROTEIN DSBE"/>
    <property type="match status" value="1"/>
</dbReference>
<keyword evidence="3" id="KW-0201">Cytochrome c-type biogenesis</keyword>
<comment type="similarity">
    <text evidence="2">Belongs to the thioredoxin family. DsbE subfamily.</text>
</comment>
<dbReference type="InterPro" id="IPR013766">
    <property type="entry name" value="Thioredoxin_domain"/>
</dbReference>
<feature type="transmembrane region" description="Helical" evidence="6">
    <location>
        <begin position="6"/>
        <end position="25"/>
    </location>
</feature>
<feature type="domain" description="Thioredoxin" evidence="7">
    <location>
        <begin position="36"/>
        <end position="178"/>
    </location>
</feature>
<dbReference type="Proteomes" id="UP001217500">
    <property type="component" value="Chromosome"/>
</dbReference>
<dbReference type="GO" id="GO:0030288">
    <property type="term" value="C:outer membrane-bounded periplasmic space"/>
    <property type="evidence" value="ECO:0007669"/>
    <property type="project" value="InterPro"/>
</dbReference>
<dbReference type="InterPro" id="IPR036249">
    <property type="entry name" value="Thioredoxin-like_sf"/>
</dbReference>